<accession>A0ABD3Y1M5</accession>
<dbReference type="AlphaFoldDB" id="A0ABD3Y1M5"/>
<keyword evidence="2" id="KW-1185">Reference proteome</keyword>
<evidence type="ECO:0000313" key="2">
    <source>
        <dbReference type="Proteomes" id="UP001634394"/>
    </source>
</evidence>
<dbReference type="EMBL" id="JBJQND010000001">
    <property type="protein sequence ID" value="KAL3891193.1"/>
    <property type="molecule type" value="Genomic_DNA"/>
</dbReference>
<comment type="caution">
    <text evidence="1">The sequence shown here is derived from an EMBL/GenBank/DDBJ whole genome shotgun (WGS) entry which is preliminary data.</text>
</comment>
<name>A0ABD3Y1M5_SINWO</name>
<reference evidence="1 2" key="1">
    <citation type="submission" date="2024-11" db="EMBL/GenBank/DDBJ databases">
        <title>Chromosome-level genome assembly of the freshwater bivalve Anodonta woodiana.</title>
        <authorList>
            <person name="Chen X."/>
        </authorList>
    </citation>
    <scope>NUCLEOTIDE SEQUENCE [LARGE SCALE GENOMIC DNA]</scope>
    <source>
        <strain evidence="1">MN2024</strain>
        <tissue evidence="1">Gills</tissue>
    </source>
</reference>
<dbReference type="Proteomes" id="UP001634394">
    <property type="component" value="Unassembled WGS sequence"/>
</dbReference>
<protein>
    <submittedName>
        <fullName evidence="1">Uncharacterized protein</fullName>
    </submittedName>
</protein>
<gene>
    <name evidence="1" type="ORF">ACJMK2_003456</name>
</gene>
<evidence type="ECO:0000313" key="1">
    <source>
        <dbReference type="EMBL" id="KAL3891193.1"/>
    </source>
</evidence>
<proteinExistence type="predicted"/>
<sequence>MASSLPPNRELILKRHFRTVSEDTEEGRIIHAFLDDFTQEINFSQIRTGSRPNPPTLLALLIAKGIDQAQIDTLTSAGRETFLLYPKEEKVFLLSMGQIQLGESRAMIYNPPPHY</sequence>
<organism evidence="1 2">
    <name type="scientific">Sinanodonta woodiana</name>
    <name type="common">Chinese pond mussel</name>
    <name type="synonym">Anodonta woodiana</name>
    <dbReference type="NCBI Taxonomy" id="1069815"/>
    <lineage>
        <taxon>Eukaryota</taxon>
        <taxon>Metazoa</taxon>
        <taxon>Spiralia</taxon>
        <taxon>Lophotrochozoa</taxon>
        <taxon>Mollusca</taxon>
        <taxon>Bivalvia</taxon>
        <taxon>Autobranchia</taxon>
        <taxon>Heteroconchia</taxon>
        <taxon>Palaeoheterodonta</taxon>
        <taxon>Unionida</taxon>
        <taxon>Unionoidea</taxon>
        <taxon>Unionidae</taxon>
        <taxon>Unioninae</taxon>
        <taxon>Sinanodonta</taxon>
    </lineage>
</organism>